<reference evidence="2" key="1">
    <citation type="submission" date="2016-10" db="EMBL/GenBank/DDBJ databases">
        <authorList>
            <person name="Varghese N."/>
            <person name="Submissions S."/>
        </authorList>
    </citation>
    <scope>NUCLEOTIDE SEQUENCE [LARGE SCALE GENOMIC DNA]</scope>
    <source>
        <strain evidence="2">DSM 40318</strain>
    </source>
</reference>
<evidence type="ECO:0000313" key="2">
    <source>
        <dbReference type="Proteomes" id="UP000198609"/>
    </source>
</evidence>
<dbReference type="Proteomes" id="UP000198609">
    <property type="component" value="Unassembled WGS sequence"/>
</dbReference>
<accession>A0A1H4KR89</accession>
<organism evidence="1 2">
    <name type="scientific">Streptomyces melanosporofaciens</name>
    <dbReference type="NCBI Taxonomy" id="67327"/>
    <lineage>
        <taxon>Bacteria</taxon>
        <taxon>Bacillati</taxon>
        <taxon>Actinomycetota</taxon>
        <taxon>Actinomycetes</taxon>
        <taxon>Kitasatosporales</taxon>
        <taxon>Streptomycetaceae</taxon>
        <taxon>Streptomyces</taxon>
        <taxon>Streptomyces violaceusniger group</taxon>
    </lineage>
</organism>
<sequence>MTHELYRQAAQSSDGGAVIVCSLAPYEGRSVQYRPRHRNDAQPWVLGGFRYSGRECHAVNGK</sequence>
<dbReference type="EMBL" id="FNST01000002">
    <property type="protein sequence ID" value="SEB60402.1"/>
    <property type="molecule type" value="Genomic_DNA"/>
</dbReference>
<proteinExistence type="predicted"/>
<gene>
    <name evidence="1" type="ORF">SAMN04490356_0885</name>
</gene>
<dbReference type="AlphaFoldDB" id="A0A1H4KR89"/>
<protein>
    <submittedName>
        <fullName evidence="1">Uncharacterized protein</fullName>
    </submittedName>
</protein>
<name>A0A1H4KR89_STRMJ</name>
<evidence type="ECO:0000313" key="1">
    <source>
        <dbReference type="EMBL" id="SEB60402.1"/>
    </source>
</evidence>
<keyword evidence="2" id="KW-1185">Reference proteome</keyword>